<accession>A0A7W2AHC3</accession>
<keyword evidence="2" id="KW-1185">Reference proteome</keyword>
<proteinExistence type="predicted"/>
<protein>
    <recommendedName>
        <fullName evidence="3">Ead/Ea22-like family protein</fullName>
    </recommendedName>
</protein>
<organism evidence="1 2">
    <name type="scientific">Thermoactinomyces daqus</name>
    <dbReference type="NCBI Taxonomy" id="1329516"/>
    <lineage>
        <taxon>Bacteria</taxon>
        <taxon>Bacillati</taxon>
        <taxon>Bacillota</taxon>
        <taxon>Bacilli</taxon>
        <taxon>Bacillales</taxon>
        <taxon>Thermoactinomycetaceae</taxon>
        <taxon>Thermoactinomyces</taxon>
    </lineage>
</organism>
<sequence length="132" mass="14934">MMTKRDLLRDLEIAKNATPGPWFAYHRGGVGGFDYEVTLPDDTFYVIAAELSEHNAKFIAEAREGWPEAIRRAIEAENELAQLRAEIQHHIDLMMSAAELMSDDVDPEQRGKADAYLTVVKALREILDCKTE</sequence>
<reference evidence="1 2" key="1">
    <citation type="submission" date="2020-07" db="EMBL/GenBank/DDBJ databases">
        <authorList>
            <person name="Feng H."/>
        </authorList>
    </citation>
    <scope>NUCLEOTIDE SEQUENCE [LARGE SCALE GENOMIC DNA]</scope>
    <source>
        <strain evidence="2">s-11</strain>
    </source>
</reference>
<evidence type="ECO:0000313" key="1">
    <source>
        <dbReference type="EMBL" id="MBA4542025.1"/>
    </source>
</evidence>
<evidence type="ECO:0008006" key="3">
    <source>
        <dbReference type="Google" id="ProtNLM"/>
    </source>
</evidence>
<evidence type="ECO:0000313" key="2">
    <source>
        <dbReference type="Proteomes" id="UP000530514"/>
    </source>
</evidence>
<dbReference type="EMBL" id="JACEIP010000004">
    <property type="protein sequence ID" value="MBA4542025.1"/>
    <property type="molecule type" value="Genomic_DNA"/>
</dbReference>
<comment type="caution">
    <text evidence="1">The sequence shown here is derived from an EMBL/GenBank/DDBJ whole genome shotgun (WGS) entry which is preliminary data.</text>
</comment>
<dbReference type="RefSeq" id="WP_033099428.1">
    <property type="nucleotide sequence ID" value="NZ_JACEIP010000004.1"/>
</dbReference>
<dbReference type="AlphaFoldDB" id="A0A7W2AHC3"/>
<name>A0A7W2AHC3_9BACL</name>
<dbReference type="OrthoDB" id="2666155at2"/>
<dbReference type="Proteomes" id="UP000530514">
    <property type="component" value="Unassembled WGS sequence"/>
</dbReference>
<gene>
    <name evidence="1" type="ORF">H1164_03800</name>
</gene>